<dbReference type="EMBL" id="CM056744">
    <property type="protein sequence ID" value="KAJ8667025.1"/>
    <property type="molecule type" value="Genomic_DNA"/>
</dbReference>
<organism evidence="1 2">
    <name type="scientific">Eretmocerus hayati</name>
    <dbReference type="NCBI Taxonomy" id="131215"/>
    <lineage>
        <taxon>Eukaryota</taxon>
        <taxon>Metazoa</taxon>
        <taxon>Ecdysozoa</taxon>
        <taxon>Arthropoda</taxon>
        <taxon>Hexapoda</taxon>
        <taxon>Insecta</taxon>
        <taxon>Pterygota</taxon>
        <taxon>Neoptera</taxon>
        <taxon>Endopterygota</taxon>
        <taxon>Hymenoptera</taxon>
        <taxon>Apocrita</taxon>
        <taxon>Proctotrupomorpha</taxon>
        <taxon>Chalcidoidea</taxon>
        <taxon>Aphelinidae</taxon>
        <taxon>Aphelininae</taxon>
        <taxon>Eretmocerus</taxon>
    </lineage>
</organism>
<evidence type="ECO:0000313" key="1">
    <source>
        <dbReference type="EMBL" id="KAJ8667025.1"/>
    </source>
</evidence>
<gene>
    <name evidence="1" type="ORF">QAD02_008687</name>
</gene>
<evidence type="ECO:0000313" key="2">
    <source>
        <dbReference type="Proteomes" id="UP001239111"/>
    </source>
</evidence>
<dbReference type="Proteomes" id="UP001239111">
    <property type="component" value="Chromosome 4"/>
</dbReference>
<name>A0ACC2N761_9HYME</name>
<comment type="caution">
    <text evidence="1">The sequence shown here is derived from an EMBL/GenBank/DDBJ whole genome shotgun (WGS) entry which is preliminary data.</text>
</comment>
<accession>A0ACC2N761</accession>
<keyword evidence="2" id="KW-1185">Reference proteome</keyword>
<protein>
    <submittedName>
        <fullName evidence="1">Uncharacterized protein</fullName>
    </submittedName>
</protein>
<proteinExistence type="predicted"/>
<sequence length="356" mass="40767">MPVSEARRLKRKARRNLHRARVRARKRLARINPPVRTPIAAVPEPSLRQSREEIQESDDDCLMSPKAVGDTTKHHRRRKNKSAKKSVKQLKTDTRRYLKEVWGIMHLIEEKLDVYERLLKHHLQKQEEKVARREQRLARKQQRLQNKSAARERAASYAAMGYTVKKRRYIELTDERTRGLEEGGATPSQFPPSTHPDTGSRLISSPCDQLSDIDAGIKQAEDLVDEVVKTTINHINSLLRARTIFRIKKEIILAMKMDVEFFKDDGPLPTGPLRRKYRAGYVRRFRRNPPPEEELLSDKTARQLASLLNGQSVVQSSSDGGVDLSPRVHPFAAESFLSSSPELITITAMDYSPTSI</sequence>
<reference evidence="1" key="1">
    <citation type="submission" date="2023-04" db="EMBL/GenBank/DDBJ databases">
        <title>A chromosome-level genome assembly of the parasitoid wasp Eretmocerus hayati.</title>
        <authorList>
            <person name="Zhong Y."/>
            <person name="Liu S."/>
            <person name="Liu Y."/>
        </authorList>
    </citation>
    <scope>NUCLEOTIDE SEQUENCE</scope>
    <source>
        <strain evidence="1">ZJU_SS_LIU_2023</strain>
    </source>
</reference>